<gene>
    <name evidence="3" type="ORF">BUZ57_07445</name>
</gene>
<dbReference type="EMBL" id="QXVO01000020">
    <property type="protein sequence ID" value="RIO45492.1"/>
    <property type="molecule type" value="Genomic_DNA"/>
</dbReference>
<dbReference type="HAMAP" id="MF_01444">
    <property type="entry name" value="2H_phosphoesterase_YjcG"/>
    <property type="match status" value="1"/>
</dbReference>
<dbReference type="InterPro" id="IPR022932">
    <property type="entry name" value="YjcG"/>
</dbReference>
<protein>
    <recommendedName>
        <fullName evidence="2">Putative phosphoesterase BUZ57_07445</fullName>
        <ecNumber evidence="2">3.1.-.-</ecNumber>
    </recommendedName>
</protein>
<reference evidence="3 4" key="1">
    <citation type="journal article" date="2016" name="Front. Microbiol.">
        <title>Comprehensive Phylogenetic Analysis of Bovine Non-aureus Staphylococci Species Based on Whole-Genome Sequencing.</title>
        <authorList>
            <person name="Naushad S."/>
            <person name="Barkema H.W."/>
            <person name="Luby C."/>
            <person name="Condas L.A."/>
            <person name="Nobrega D.B."/>
            <person name="Carson D.A."/>
            <person name="De Buck J."/>
        </authorList>
    </citation>
    <scope>NUCLEOTIDE SEQUENCE [LARGE SCALE GENOMIC DNA]</scope>
    <source>
        <strain evidence="3 4">SNUC 5959</strain>
    </source>
</reference>
<dbReference type="GO" id="GO:0016788">
    <property type="term" value="F:hydrolase activity, acting on ester bonds"/>
    <property type="evidence" value="ECO:0007669"/>
    <property type="project" value="UniProtKB-UniRule"/>
</dbReference>
<keyword evidence="1 2" id="KW-0378">Hydrolase</keyword>
<dbReference type="STRING" id="1284.SHYC_09270"/>
<dbReference type="InterPro" id="IPR050580">
    <property type="entry name" value="2H_phosphoesterase_YjcG-like"/>
</dbReference>
<evidence type="ECO:0000313" key="4">
    <source>
        <dbReference type="Proteomes" id="UP000285625"/>
    </source>
</evidence>
<evidence type="ECO:0000256" key="1">
    <source>
        <dbReference type="ARBA" id="ARBA00022801"/>
    </source>
</evidence>
<dbReference type="KEGG" id="shu:SHYC_09270"/>
<feature type="short sequence motif" description="HXTX 2" evidence="2">
    <location>
        <begin position="115"/>
        <end position="118"/>
    </location>
</feature>
<dbReference type="HOGENOM" id="CLU_132020_0_0_9"/>
<dbReference type="SUPFAM" id="SSF55144">
    <property type="entry name" value="LigT-like"/>
    <property type="match status" value="1"/>
</dbReference>
<dbReference type="RefSeq" id="WP_039646468.1">
    <property type="nucleotide sequence ID" value="NZ_CP008747.1"/>
</dbReference>
<feature type="active site" description="Proton acceptor" evidence="2">
    <location>
        <position position="115"/>
    </location>
</feature>
<dbReference type="Proteomes" id="UP000285625">
    <property type="component" value="Unassembled WGS sequence"/>
</dbReference>
<comment type="similarity">
    <text evidence="2">Belongs to the 2H phosphoesterase superfamily. YjcG family.</text>
</comment>
<dbReference type="PANTHER" id="PTHR40037:SF1">
    <property type="entry name" value="PHOSPHOESTERASE SAOUHSC_00951-RELATED"/>
    <property type="match status" value="1"/>
</dbReference>
<dbReference type="NCBIfam" id="NF010223">
    <property type="entry name" value="PRK13679.1"/>
    <property type="match status" value="1"/>
</dbReference>
<dbReference type="GeneID" id="41073630"/>
<organism evidence="3 4">
    <name type="scientific">Staphylococcus hyicus</name>
    <dbReference type="NCBI Taxonomy" id="1284"/>
    <lineage>
        <taxon>Bacteria</taxon>
        <taxon>Bacillati</taxon>
        <taxon>Bacillota</taxon>
        <taxon>Bacilli</taxon>
        <taxon>Bacillales</taxon>
        <taxon>Staphylococcaceae</taxon>
        <taxon>Staphylococcus</taxon>
    </lineage>
</organism>
<dbReference type="EC" id="3.1.-.-" evidence="2"/>
<feature type="short sequence motif" description="HXTX 1" evidence="2">
    <location>
        <begin position="34"/>
        <end position="37"/>
    </location>
</feature>
<accession>A0A0A8HRB0</accession>
<feature type="active site" description="Proton donor" evidence="2">
    <location>
        <position position="34"/>
    </location>
</feature>
<name>A0A0A8HRB0_STAHY</name>
<evidence type="ECO:0000313" key="3">
    <source>
        <dbReference type="EMBL" id="RIO45492.1"/>
    </source>
</evidence>
<dbReference type="Gene3D" id="3.90.1140.10">
    <property type="entry name" value="Cyclic phosphodiesterase"/>
    <property type="match status" value="1"/>
</dbReference>
<dbReference type="Pfam" id="PF13563">
    <property type="entry name" value="2_5_RNA_ligase2"/>
    <property type="match status" value="1"/>
</dbReference>
<comment type="caution">
    <text evidence="3">The sequence shown here is derived from an EMBL/GenBank/DDBJ whole genome shotgun (WGS) entry which is preliminary data.</text>
</comment>
<dbReference type="AlphaFoldDB" id="A0A0A8HRB0"/>
<dbReference type="InterPro" id="IPR009097">
    <property type="entry name" value="Cyclic_Pdiesterase"/>
</dbReference>
<evidence type="ECO:0000256" key="2">
    <source>
        <dbReference type="HAMAP-Rule" id="MF_01444"/>
    </source>
</evidence>
<proteinExistence type="inferred from homology"/>
<sequence>MILGLALIPSQAFQDEVNAYRKRYDKHYTKIKPHVTVKSRFEVDDHALDSIKQDIQKRIEGVQPVTVHATKASNFAPTSNVIYFKVEKTNELQDLFDRFDGDDFYGEAEHPFVPHFTIAQGLTSQEFEDIYGQVRLAGIDHKEVIDKLSLMKFNNDDDKWEEIETYNFA</sequence>
<dbReference type="PANTHER" id="PTHR40037">
    <property type="entry name" value="PHOSPHOESTERASE YJCG-RELATED"/>
    <property type="match status" value="1"/>
</dbReference>